<organism evidence="6 7">
    <name type="scientific">Goodea atripinnis</name>
    <dbReference type="NCBI Taxonomy" id="208336"/>
    <lineage>
        <taxon>Eukaryota</taxon>
        <taxon>Metazoa</taxon>
        <taxon>Chordata</taxon>
        <taxon>Craniata</taxon>
        <taxon>Vertebrata</taxon>
        <taxon>Euteleostomi</taxon>
        <taxon>Actinopterygii</taxon>
        <taxon>Neopterygii</taxon>
        <taxon>Teleostei</taxon>
        <taxon>Neoteleostei</taxon>
        <taxon>Acanthomorphata</taxon>
        <taxon>Ovalentaria</taxon>
        <taxon>Atherinomorphae</taxon>
        <taxon>Cyprinodontiformes</taxon>
        <taxon>Goodeidae</taxon>
        <taxon>Goodea</taxon>
    </lineage>
</organism>
<feature type="non-terminal residue" evidence="6">
    <location>
        <position position="1"/>
    </location>
</feature>
<name>A0ABV0P4I6_9TELE</name>
<evidence type="ECO:0000256" key="4">
    <source>
        <dbReference type="ARBA" id="ARBA00023180"/>
    </source>
</evidence>
<reference evidence="6 7" key="1">
    <citation type="submission" date="2021-06" db="EMBL/GenBank/DDBJ databases">
        <authorList>
            <person name="Palmer J.M."/>
        </authorList>
    </citation>
    <scope>NUCLEOTIDE SEQUENCE [LARGE SCALE GENOMIC DNA]</scope>
    <source>
        <strain evidence="6 7">GA_2019</strain>
        <tissue evidence="6">Muscle</tissue>
    </source>
</reference>
<keyword evidence="4" id="KW-0325">Glycoprotein</keyword>
<comment type="subcellular location">
    <subcellularLocation>
        <location evidence="1">Secreted</location>
    </subcellularLocation>
</comment>
<dbReference type="PROSITE" id="PS51406">
    <property type="entry name" value="FIBRINOGEN_C_2"/>
    <property type="match status" value="1"/>
</dbReference>
<dbReference type="Pfam" id="PF00147">
    <property type="entry name" value="Fibrinogen_C"/>
    <property type="match status" value="1"/>
</dbReference>
<dbReference type="SMART" id="SM00186">
    <property type="entry name" value="FBG"/>
    <property type="match status" value="1"/>
</dbReference>
<accession>A0ABV0P4I6</accession>
<dbReference type="Proteomes" id="UP001476798">
    <property type="component" value="Unassembled WGS sequence"/>
</dbReference>
<dbReference type="Gene3D" id="3.90.215.10">
    <property type="entry name" value="Gamma Fibrinogen, chain A, domain 1"/>
    <property type="match status" value="1"/>
</dbReference>
<evidence type="ECO:0000256" key="1">
    <source>
        <dbReference type="ARBA" id="ARBA00004613"/>
    </source>
</evidence>
<evidence type="ECO:0000313" key="6">
    <source>
        <dbReference type="EMBL" id="MEQ2177613.1"/>
    </source>
</evidence>
<evidence type="ECO:0000256" key="2">
    <source>
        <dbReference type="ARBA" id="ARBA00022525"/>
    </source>
</evidence>
<dbReference type="InterPro" id="IPR002181">
    <property type="entry name" value="Fibrinogen_a/b/g_C_dom"/>
</dbReference>
<dbReference type="InterPro" id="IPR037579">
    <property type="entry name" value="FIB_ANG-like"/>
</dbReference>
<feature type="domain" description="Fibrinogen C-terminal" evidence="5">
    <location>
        <begin position="120"/>
        <end position="298"/>
    </location>
</feature>
<evidence type="ECO:0000313" key="7">
    <source>
        <dbReference type="Proteomes" id="UP001476798"/>
    </source>
</evidence>
<keyword evidence="7" id="KW-1185">Reference proteome</keyword>
<dbReference type="EMBL" id="JAHRIO010060213">
    <property type="protein sequence ID" value="MEQ2177613.1"/>
    <property type="molecule type" value="Genomic_DNA"/>
</dbReference>
<protein>
    <recommendedName>
        <fullName evidence="5">Fibrinogen C-terminal domain-containing protein</fullName>
    </recommendedName>
</protein>
<keyword evidence="3" id="KW-1015">Disulfide bond</keyword>
<keyword evidence="2" id="KW-0964">Secreted</keyword>
<dbReference type="PANTHER" id="PTHR47221:SF5">
    <property type="entry name" value="FIBRINOGEN C-TERMINAL DOMAIN-CONTAINING PROTEIN"/>
    <property type="match status" value="1"/>
</dbReference>
<evidence type="ECO:0000256" key="3">
    <source>
        <dbReference type="ARBA" id="ARBA00023157"/>
    </source>
</evidence>
<evidence type="ECO:0000259" key="5">
    <source>
        <dbReference type="PROSITE" id="PS51406"/>
    </source>
</evidence>
<sequence length="298" mass="33602">QSSEPSAAAQSYKNLTIPFSSTQLRRFEMKRTFENKPKTTKMKMPQVIILLLTILVQAGTGFPTDRARREKHASWDDVNVVAHGLLQLGQGLKEHVDKTKAQMRDVNSKIKTFNGTVSELERMQEEQGEALIAQSKEARGRYRLLAELGQEPENSKPFNVLCEMTPGGGWTIIQKRQDGSQNFNQLWESYRKGFGNLNGEFWLGLDHIHSLSKQGEYVLQVELSDEVGQRQTGRYRFQVYGEERMFALHLQQDTSPGVQKRIVSTGASGLPFSTADRDNDLAAEINCAEKLSGTKTHL</sequence>
<comment type="caution">
    <text evidence="6">The sequence shown here is derived from an EMBL/GenBank/DDBJ whole genome shotgun (WGS) entry which is preliminary data.</text>
</comment>
<dbReference type="PANTHER" id="PTHR47221">
    <property type="entry name" value="FIBRINOGEN ALPHA CHAIN"/>
    <property type="match status" value="1"/>
</dbReference>
<dbReference type="SUPFAM" id="SSF56496">
    <property type="entry name" value="Fibrinogen C-terminal domain-like"/>
    <property type="match status" value="1"/>
</dbReference>
<gene>
    <name evidence="6" type="ORF">GOODEAATRI_005359</name>
</gene>
<dbReference type="InterPro" id="IPR036056">
    <property type="entry name" value="Fibrinogen-like_C"/>
</dbReference>
<proteinExistence type="predicted"/>
<dbReference type="InterPro" id="IPR014716">
    <property type="entry name" value="Fibrinogen_a/b/g_C_1"/>
</dbReference>